<dbReference type="Proteomes" id="UP000266861">
    <property type="component" value="Unassembled WGS sequence"/>
</dbReference>
<dbReference type="AlphaFoldDB" id="A0A397J8Z3"/>
<gene>
    <name evidence="1" type="ORF">Glove_74g254</name>
</gene>
<organism evidence="1 2">
    <name type="scientific">Diversispora epigaea</name>
    <dbReference type="NCBI Taxonomy" id="1348612"/>
    <lineage>
        <taxon>Eukaryota</taxon>
        <taxon>Fungi</taxon>
        <taxon>Fungi incertae sedis</taxon>
        <taxon>Mucoromycota</taxon>
        <taxon>Glomeromycotina</taxon>
        <taxon>Glomeromycetes</taxon>
        <taxon>Diversisporales</taxon>
        <taxon>Diversisporaceae</taxon>
        <taxon>Diversispora</taxon>
    </lineage>
</organism>
<comment type="caution">
    <text evidence="1">The sequence shown here is derived from an EMBL/GenBank/DDBJ whole genome shotgun (WGS) entry which is preliminary data.</text>
</comment>
<accession>A0A397J8Z3</accession>
<proteinExistence type="predicted"/>
<protein>
    <submittedName>
        <fullName evidence="1">Uncharacterized protein</fullName>
    </submittedName>
</protein>
<evidence type="ECO:0000313" key="2">
    <source>
        <dbReference type="Proteomes" id="UP000266861"/>
    </source>
</evidence>
<keyword evidence="2" id="KW-1185">Reference proteome</keyword>
<reference evidence="1 2" key="1">
    <citation type="submission" date="2018-08" db="EMBL/GenBank/DDBJ databases">
        <title>Genome and evolution of the arbuscular mycorrhizal fungus Diversispora epigaea (formerly Glomus versiforme) and its bacterial endosymbionts.</title>
        <authorList>
            <person name="Sun X."/>
            <person name="Fei Z."/>
            <person name="Harrison M."/>
        </authorList>
    </citation>
    <scope>NUCLEOTIDE SEQUENCE [LARGE SCALE GENOMIC DNA]</scope>
    <source>
        <strain evidence="1 2">IT104</strain>
    </source>
</reference>
<dbReference type="EMBL" id="PQFF01000070">
    <property type="protein sequence ID" value="RHZ84815.1"/>
    <property type="molecule type" value="Genomic_DNA"/>
</dbReference>
<dbReference type="OrthoDB" id="10447564at2759"/>
<sequence>MSKYILTSPKFGTSNQVGINDVSPDTNLPMDQNSPDTIYSSLQFVNTNQISPDITCCNSLLMNTDQNSLGTICYNSPPSISPEAIYSSHPDATYSNLPVDKYPLEITFTDPSNMDQIFPGITCYNSPFLNIFDTIHVNSPPSDSLNTIYSSQNSPYATYSNLPIVQCPLETTFPNPLNMDQISSGITCYNSLLMNTEQNSPDITCYSSQFLSTDQNSLPLYAYQNGTNSYYPFLNKDQNLPIISDNFLYVNMHDDEPYISYLITLQ</sequence>
<name>A0A397J8Z3_9GLOM</name>
<evidence type="ECO:0000313" key="1">
    <source>
        <dbReference type="EMBL" id="RHZ84815.1"/>
    </source>
</evidence>